<evidence type="ECO:0000313" key="4">
    <source>
        <dbReference type="Proteomes" id="UP000325827"/>
    </source>
</evidence>
<dbReference type="InterPro" id="IPR036237">
    <property type="entry name" value="Xyl_isomerase-like_sf"/>
</dbReference>
<dbReference type="Pfam" id="PF01261">
    <property type="entry name" value="AP_endonuc_2"/>
    <property type="match status" value="1"/>
</dbReference>
<comment type="caution">
    <text evidence="3">The sequence shown here is derived from an EMBL/GenBank/DDBJ whole genome shotgun (WGS) entry which is preliminary data.</text>
</comment>
<dbReference type="SUPFAM" id="SSF51658">
    <property type="entry name" value="Xylose isomerase-like"/>
    <property type="match status" value="1"/>
</dbReference>
<dbReference type="Proteomes" id="UP000325827">
    <property type="component" value="Unassembled WGS sequence"/>
</dbReference>
<organism evidence="3 4">
    <name type="scientific">Microbacterium rhizomatis</name>
    <dbReference type="NCBI Taxonomy" id="1631477"/>
    <lineage>
        <taxon>Bacteria</taxon>
        <taxon>Bacillati</taxon>
        <taxon>Actinomycetota</taxon>
        <taxon>Actinomycetes</taxon>
        <taxon>Micrococcales</taxon>
        <taxon>Microbacteriaceae</taxon>
        <taxon>Microbacterium</taxon>
    </lineage>
</organism>
<dbReference type="AlphaFoldDB" id="A0A5J5IYL6"/>
<accession>A0A5J5IYL6</accession>
<keyword evidence="4" id="KW-1185">Reference proteome</keyword>
<keyword evidence="3" id="KW-0413">Isomerase</keyword>
<protein>
    <submittedName>
        <fullName evidence="3">Sugar phosphate isomerase/epimerase</fullName>
    </submittedName>
</protein>
<dbReference type="Gene3D" id="3.20.20.150">
    <property type="entry name" value="Divalent-metal-dependent TIM barrel enzymes"/>
    <property type="match status" value="1"/>
</dbReference>
<keyword evidence="1" id="KW-0119">Carbohydrate metabolism</keyword>
<dbReference type="InterPro" id="IPR013022">
    <property type="entry name" value="Xyl_isomerase-like_TIM-brl"/>
</dbReference>
<reference evidence="4" key="1">
    <citation type="submission" date="2019-09" db="EMBL/GenBank/DDBJ databases">
        <title>Mumia zhuanghuii sp. nov. isolated from the intestinal contents of plateau pika (Ochotona curzoniae) in the Qinghai-Tibet plateau of China.</title>
        <authorList>
            <person name="Tian Z."/>
        </authorList>
    </citation>
    <scope>NUCLEOTIDE SEQUENCE [LARGE SCALE GENOMIC DNA]</scope>
    <source>
        <strain evidence="4">JCM 30598</strain>
    </source>
</reference>
<evidence type="ECO:0000313" key="3">
    <source>
        <dbReference type="EMBL" id="KAA9106601.1"/>
    </source>
</evidence>
<dbReference type="GO" id="GO:0016853">
    <property type="term" value="F:isomerase activity"/>
    <property type="evidence" value="ECO:0007669"/>
    <property type="project" value="UniProtKB-KW"/>
</dbReference>
<dbReference type="RefSeq" id="WP_150449950.1">
    <property type="nucleotide sequence ID" value="NZ_VYSA01000003.1"/>
</dbReference>
<gene>
    <name evidence="3" type="ORF">F6B43_15870</name>
</gene>
<dbReference type="OrthoDB" id="9779184at2"/>
<sequence>MRIAFSKPVAPDEFPTLLAEFGPAGYDALQLKTGQFLPWLHSRAEFAALTRGHEGASAVLVYFDELDDDRLADVLDFAKEVGTETVVFCHNRSREGITTDERVQLARQLEAHGKRARDAGIRLSLHHHFDQPVMLPEDVREFWSAIEPGAVGLTVDTAHLAKSGVTDIPGFIREFAPIIDNIHLKDYAEGEWRLVGQGELDLDGILAALADIGFDGWLCIDEESTASLDDGLRISHAWLDKHLAPAP</sequence>
<evidence type="ECO:0000256" key="1">
    <source>
        <dbReference type="ARBA" id="ARBA00023277"/>
    </source>
</evidence>
<proteinExistence type="predicted"/>
<dbReference type="PANTHER" id="PTHR12110:SF41">
    <property type="entry name" value="INOSOSE DEHYDRATASE"/>
    <property type="match status" value="1"/>
</dbReference>
<feature type="domain" description="Xylose isomerase-like TIM barrel" evidence="2">
    <location>
        <begin position="25"/>
        <end position="241"/>
    </location>
</feature>
<evidence type="ECO:0000259" key="2">
    <source>
        <dbReference type="Pfam" id="PF01261"/>
    </source>
</evidence>
<dbReference type="PANTHER" id="PTHR12110">
    <property type="entry name" value="HYDROXYPYRUVATE ISOMERASE"/>
    <property type="match status" value="1"/>
</dbReference>
<name>A0A5J5IYL6_9MICO</name>
<dbReference type="InterPro" id="IPR050312">
    <property type="entry name" value="IolE/XylAMocC-like"/>
</dbReference>
<dbReference type="EMBL" id="VYSA01000003">
    <property type="protein sequence ID" value="KAA9106601.1"/>
    <property type="molecule type" value="Genomic_DNA"/>
</dbReference>